<dbReference type="EMBL" id="LAZR01022877">
    <property type="protein sequence ID" value="KKL80357.1"/>
    <property type="molecule type" value="Genomic_DNA"/>
</dbReference>
<protein>
    <submittedName>
        <fullName evidence="2">Uncharacterized protein</fullName>
    </submittedName>
</protein>
<feature type="transmembrane region" description="Helical" evidence="1">
    <location>
        <begin position="5"/>
        <end position="26"/>
    </location>
</feature>
<evidence type="ECO:0000313" key="2">
    <source>
        <dbReference type="EMBL" id="KKL80357.1"/>
    </source>
</evidence>
<reference evidence="2" key="1">
    <citation type="journal article" date="2015" name="Nature">
        <title>Complex archaea that bridge the gap between prokaryotes and eukaryotes.</title>
        <authorList>
            <person name="Spang A."/>
            <person name="Saw J.H."/>
            <person name="Jorgensen S.L."/>
            <person name="Zaremba-Niedzwiedzka K."/>
            <person name="Martijn J."/>
            <person name="Lind A.E."/>
            <person name="van Eijk R."/>
            <person name="Schleper C."/>
            <person name="Guy L."/>
            <person name="Ettema T.J."/>
        </authorList>
    </citation>
    <scope>NUCLEOTIDE SEQUENCE</scope>
</reference>
<evidence type="ECO:0000256" key="1">
    <source>
        <dbReference type="SAM" id="Phobius"/>
    </source>
</evidence>
<proteinExistence type="predicted"/>
<dbReference type="AlphaFoldDB" id="A0A0F9HYY0"/>
<feature type="transmembrane region" description="Helical" evidence="1">
    <location>
        <begin position="32"/>
        <end position="55"/>
    </location>
</feature>
<gene>
    <name evidence="2" type="ORF">LCGC14_2005590</name>
</gene>
<organism evidence="2">
    <name type="scientific">marine sediment metagenome</name>
    <dbReference type="NCBI Taxonomy" id="412755"/>
    <lineage>
        <taxon>unclassified sequences</taxon>
        <taxon>metagenomes</taxon>
        <taxon>ecological metagenomes</taxon>
    </lineage>
</organism>
<keyword evidence="1" id="KW-0472">Membrane</keyword>
<name>A0A0F9HYY0_9ZZZZ</name>
<sequence length="61" mass="6367">MGRTILMGAVLGFVGGLIFTVLYFGVGQITTPMAYIHEASGALLGVLTGTIVALAKKNRQK</sequence>
<comment type="caution">
    <text evidence="2">The sequence shown here is derived from an EMBL/GenBank/DDBJ whole genome shotgun (WGS) entry which is preliminary data.</text>
</comment>
<accession>A0A0F9HYY0</accession>
<keyword evidence="1" id="KW-0812">Transmembrane</keyword>
<keyword evidence="1" id="KW-1133">Transmembrane helix</keyword>